<protein>
    <recommendedName>
        <fullName evidence="2">TIGR02453 family protein</fullName>
    </recommendedName>
</protein>
<dbReference type="AlphaFoldDB" id="A0A0F9R664"/>
<proteinExistence type="predicted"/>
<dbReference type="PANTHER" id="PTHR36452">
    <property type="entry name" value="CHROMOSOME 12, WHOLE GENOME SHOTGUN SEQUENCE"/>
    <property type="match status" value="1"/>
</dbReference>
<dbReference type="Pfam" id="PF09365">
    <property type="entry name" value="DUF2461"/>
    <property type="match status" value="1"/>
</dbReference>
<name>A0A0F9R664_9ZZZZ</name>
<dbReference type="InterPro" id="IPR015996">
    <property type="entry name" value="UCP028451"/>
</dbReference>
<dbReference type="PANTHER" id="PTHR36452:SF1">
    <property type="entry name" value="DUF2461 DOMAIN-CONTAINING PROTEIN"/>
    <property type="match status" value="1"/>
</dbReference>
<evidence type="ECO:0008006" key="2">
    <source>
        <dbReference type="Google" id="ProtNLM"/>
    </source>
</evidence>
<evidence type="ECO:0000313" key="1">
    <source>
        <dbReference type="EMBL" id="KKN20766.1"/>
    </source>
</evidence>
<reference evidence="1" key="1">
    <citation type="journal article" date="2015" name="Nature">
        <title>Complex archaea that bridge the gap between prokaryotes and eukaryotes.</title>
        <authorList>
            <person name="Spang A."/>
            <person name="Saw J.H."/>
            <person name="Jorgensen S.L."/>
            <person name="Zaremba-Niedzwiedzka K."/>
            <person name="Martijn J."/>
            <person name="Lind A.E."/>
            <person name="van Eijk R."/>
            <person name="Schleper C."/>
            <person name="Guy L."/>
            <person name="Ettema T.J."/>
        </authorList>
    </citation>
    <scope>NUCLEOTIDE SEQUENCE</scope>
</reference>
<sequence length="223" mass="26195">MAMFTADFIDFFKELSQNNNKKWFDQNRKRYEVSVKTPFHSFVERMIKKIQADDPEVKITPAESIFRINRDLRFSKDKTPYKTQMSALISRTGKKDKDFPGIFFSMGEANIMIYGGAHTLEKDRLYSIRKYISEHPDTFSKRLADRVFKDKYGRIHGDKNKRIPAEFNDAAEKQPLLFNKAFYYYAKLDVNLILDPSLVDIFMDYYLAAKPMREFLISALSNG</sequence>
<accession>A0A0F9R664</accession>
<gene>
    <name evidence="1" type="ORF">LCGC14_0932160</name>
</gene>
<dbReference type="EMBL" id="LAZR01003210">
    <property type="protein sequence ID" value="KKN20766.1"/>
    <property type="molecule type" value="Genomic_DNA"/>
</dbReference>
<comment type="caution">
    <text evidence="1">The sequence shown here is derived from an EMBL/GenBank/DDBJ whole genome shotgun (WGS) entry which is preliminary data.</text>
</comment>
<dbReference type="PIRSF" id="PIRSF028451">
    <property type="entry name" value="UCP028451"/>
    <property type="match status" value="1"/>
</dbReference>
<organism evidence="1">
    <name type="scientific">marine sediment metagenome</name>
    <dbReference type="NCBI Taxonomy" id="412755"/>
    <lineage>
        <taxon>unclassified sequences</taxon>
        <taxon>metagenomes</taxon>
        <taxon>ecological metagenomes</taxon>
    </lineage>
</organism>
<dbReference type="NCBIfam" id="TIGR02453">
    <property type="entry name" value="TIGR02453 family protein"/>
    <property type="match status" value="1"/>
</dbReference>
<dbReference type="InterPro" id="IPR012808">
    <property type="entry name" value="CHP02453"/>
</dbReference>